<dbReference type="InterPro" id="IPR024752">
    <property type="entry name" value="Myb/SANT-like_dom"/>
</dbReference>
<evidence type="ECO:0000259" key="3">
    <source>
        <dbReference type="Pfam" id="PF12776"/>
    </source>
</evidence>
<dbReference type="AlphaFoldDB" id="A0AAQ3TN65"/>
<evidence type="ECO:0000256" key="2">
    <source>
        <dbReference type="ARBA" id="ARBA00022723"/>
    </source>
</evidence>
<dbReference type="Pfam" id="PF12776">
    <property type="entry name" value="Myb_DNA-bind_3"/>
    <property type="match status" value="1"/>
</dbReference>
<evidence type="ECO:0000313" key="5">
    <source>
        <dbReference type="EMBL" id="WVZ74904.1"/>
    </source>
</evidence>
<proteinExistence type="predicted"/>
<keyword evidence="6" id="KW-1185">Reference proteome</keyword>
<name>A0AAQ3TN65_PASNO</name>
<dbReference type="InterPro" id="IPR027806">
    <property type="entry name" value="HARBI1_dom"/>
</dbReference>
<dbReference type="Pfam" id="PF13359">
    <property type="entry name" value="DDE_Tnp_4"/>
    <property type="match status" value="1"/>
</dbReference>
<protein>
    <recommendedName>
        <fullName evidence="7">Transposase</fullName>
    </recommendedName>
</protein>
<evidence type="ECO:0000256" key="1">
    <source>
        <dbReference type="ARBA" id="ARBA00001968"/>
    </source>
</evidence>
<dbReference type="Proteomes" id="UP001341281">
    <property type="component" value="Chromosome 05"/>
</dbReference>
<feature type="domain" description="DDE Tnp4" evidence="4">
    <location>
        <begin position="56"/>
        <end position="216"/>
    </location>
</feature>
<feature type="non-terminal residue" evidence="5">
    <location>
        <position position="1"/>
    </location>
</feature>
<organism evidence="5 6">
    <name type="scientific">Paspalum notatum var. saurae</name>
    <dbReference type="NCBI Taxonomy" id="547442"/>
    <lineage>
        <taxon>Eukaryota</taxon>
        <taxon>Viridiplantae</taxon>
        <taxon>Streptophyta</taxon>
        <taxon>Embryophyta</taxon>
        <taxon>Tracheophyta</taxon>
        <taxon>Spermatophyta</taxon>
        <taxon>Magnoliopsida</taxon>
        <taxon>Liliopsida</taxon>
        <taxon>Poales</taxon>
        <taxon>Poaceae</taxon>
        <taxon>PACMAD clade</taxon>
        <taxon>Panicoideae</taxon>
        <taxon>Andropogonodae</taxon>
        <taxon>Paspaleae</taxon>
        <taxon>Paspalinae</taxon>
        <taxon>Paspalum</taxon>
    </lineage>
</organism>
<sequence length="499" mass="55642">GILSQFLFLFWEQISNPPTSSPSGAYEVSRSGRAAAFSTISNQDLAVLAKDCIGAIDGTHIRASVSKDMEPSFRGRKAHTTQNVMAAVDFDLRFTFVLAGWEGTAHDALVLRDALERANGLRVPQGKFYLVDAGYRAKPGFLPPFRGVRYHLNEWGNNPVQNEKELFNLRHSSLRVTVERAFGSLKRRFKILDDATPFFPFPTQVDIVVACCIIHNWAMEGEPSEGKTGQCQWTPTQSSFMLTYLANIVASGTRTSSGFKKVHLNSCAKAVNEHFNIKVPRTGEQIGNHLKTWKRKYTKINQLRKISAAIWDEDNFIISLDHEHYTEYIQAHKGDDEYLNKPLKYYGELATIFGNSVATGQYAKASNEPLASGGEGIEENYGEENCAAATPDDTGATSSVTRPSKRAKIVESDTEGLIGAFDRASERLSTAIKESAIADKAVPKGLFDTVNNLSGFEHEHKSFYYSYLVNNVHVARAFDELPFDHKLTWMAKWVTDNYP</sequence>
<dbReference type="PANTHER" id="PTHR47127">
    <property type="entry name" value="10A19I.15"/>
    <property type="match status" value="1"/>
</dbReference>
<feature type="domain" description="Myb/SANT-like" evidence="3">
    <location>
        <begin position="232"/>
        <end position="327"/>
    </location>
</feature>
<dbReference type="GO" id="GO:0046872">
    <property type="term" value="F:metal ion binding"/>
    <property type="evidence" value="ECO:0007669"/>
    <property type="project" value="UniProtKB-KW"/>
</dbReference>
<comment type="cofactor">
    <cofactor evidence="1">
        <name>a divalent metal cation</name>
        <dbReference type="ChEBI" id="CHEBI:60240"/>
    </cofactor>
</comment>
<reference evidence="5 6" key="1">
    <citation type="submission" date="2024-02" db="EMBL/GenBank/DDBJ databases">
        <title>High-quality chromosome-scale genome assembly of Pensacola bahiagrass (Paspalum notatum Flugge var. saurae).</title>
        <authorList>
            <person name="Vega J.M."/>
            <person name="Podio M."/>
            <person name="Orjuela J."/>
            <person name="Siena L.A."/>
            <person name="Pessino S.C."/>
            <person name="Combes M.C."/>
            <person name="Mariac C."/>
            <person name="Albertini E."/>
            <person name="Pupilli F."/>
            <person name="Ortiz J.P.A."/>
            <person name="Leblanc O."/>
        </authorList>
    </citation>
    <scope>NUCLEOTIDE SEQUENCE [LARGE SCALE GENOMIC DNA]</scope>
    <source>
        <strain evidence="5">R1</strain>
        <tissue evidence="5">Leaf</tissue>
    </source>
</reference>
<evidence type="ECO:0000259" key="4">
    <source>
        <dbReference type="Pfam" id="PF13359"/>
    </source>
</evidence>
<gene>
    <name evidence="5" type="ORF">U9M48_023020</name>
</gene>
<dbReference type="EMBL" id="CP144749">
    <property type="protein sequence ID" value="WVZ74904.1"/>
    <property type="molecule type" value="Genomic_DNA"/>
</dbReference>
<accession>A0AAQ3TN65</accession>
<evidence type="ECO:0008006" key="7">
    <source>
        <dbReference type="Google" id="ProtNLM"/>
    </source>
</evidence>
<evidence type="ECO:0000313" key="6">
    <source>
        <dbReference type="Proteomes" id="UP001341281"/>
    </source>
</evidence>
<keyword evidence="2" id="KW-0479">Metal-binding</keyword>